<dbReference type="EMBL" id="SORI01000001">
    <property type="protein sequence ID" value="TDY65165.1"/>
    <property type="molecule type" value="Genomic_DNA"/>
</dbReference>
<organism evidence="2 3">
    <name type="scientific">Aminivibrio pyruvatiphilus</name>
    <dbReference type="NCBI Taxonomy" id="1005740"/>
    <lineage>
        <taxon>Bacteria</taxon>
        <taxon>Thermotogati</taxon>
        <taxon>Synergistota</taxon>
        <taxon>Synergistia</taxon>
        <taxon>Synergistales</taxon>
        <taxon>Aminobacteriaceae</taxon>
        <taxon>Aminivibrio</taxon>
    </lineage>
</organism>
<dbReference type="Gene3D" id="3.40.50.1240">
    <property type="entry name" value="Phosphoglycerate mutase-like"/>
    <property type="match status" value="1"/>
</dbReference>
<protein>
    <submittedName>
        <fullName evidence="2">Putative phosphoglycerate mutase</fullName>
    </submittedName>
</protein>
<keyword evidence="3" id="KW-1185">Reference proteome</keyword>
<evidence type="ECO:0000313" key="2">
    <source>
        <dbReference type="EMBL" id="TDY65165.1"/>
    </source>
</evidence>
<dbReference type="SUPFAM" id="SSF53254">
    <property type="entry name" value="Phosphoglycerate mutase-like"/>
    <property type="match status" value="1"/>
</dbReference>
<dbReference type="GO" id="GO:0016791">
    <property type="term" value="F:phosphatase activity"/>
    <property type="evidence" value="ECO:0007669"/>
    <property type="project" value="TreeGrafter"/>
</dbReference>
<feature type="binding site" evidence="1">
    <location>
        <begin position="13"/>
        <end position="20"/>
    </location>
    <ligand>
        <name>substrate</name>
    </ligand>
</feature>
<dbReference type="PANTHER" id="PTHR48100">
    <property type="entry name" value="BROAD-SPECIFICITY PHOSPHATASE YOR283W-RELATED"/>
    <property type="match status" value="1"/>
</dbReference>
<feature type="binding site" evidence="1">
    <location>
        <position position="98"/>
    </location>
    <ligand>
        <name>substrate</name>
    </ligand>
</feature>
<feature type="binding site" evidence="1">
    <location>
        <position position="63"/>
    </location>
    <ligand>
        <name>substrate</name>
    </ligand>
</feature>
<dbReference type="InterPro" id="IPR029033">
    <property type="entry name" value="His_PPase_superfam"/>
</dbReference>
<comment type="caution">
    <text evidence="2">The sequence shown here is derived from an EMBL/GenBank/DDBJ whole genome shotgun (WGS) entry which is preliminary data.</text>
</comment>
<sequence length="214" mass="23938">MKEPERTTILLARHGECRGNIEGLFRGRVDFPLNERGLRQAAELGTALRPFRPEAVVTSPLLRAKSTAQAIAAACSIQVEEDDGFNNTCLGIWEGRPKTEIAELYPEQWKMWLENPEELSVEGAESMDEVMRRSMAALDRAVAKYRGGTFAAVTHRTVIKPLLAGCLGIASPYFWKVHMDTASYSILVHDDLHGYSLFSLNRTDHLSGFTTEWV</sequence>
<dbReference type="InterPro" id="IPR013078">
    <property type="entry name" value="His_Pase_superF_clade-1"/>
</dbReference>
<dbReference type="RefSeq" id="WP_133955618.1">
    <property type="nucleotide sequence ID" value="NZ_SORI01000001.1"/>
</dbReference>
<dbReference type="AlphaFoldDB" id="A0A4R8MM95"/>
<dbReference type="CDD" id="cd07067">
    <property type="entry name" value="HP_PGM_like"/>
    <property type="match status" value="1"/>
</dbReference>
<accession>A0A4R8MM95</accession>
<proteinExistence type="predicted"/>
<evidence type="ECO:0000256" key="1">
    <source>
        <dbReference type="PIRSR" id="PIRSR613078-2"/>
    </source>
</evidence>
<dbReference type="InterPro" id="IPR001345">
    <property type="entry name" value="PG/BPGM_mutase_AS"/>
</dbReference>
<reference evidence="2 3" key="1">
    <citation type="submission" date="2019-03" db="EMBL/GenBank/DDBJ databases">
        <title>Genomic Encyclopedia of Type Strains, Phase IV (KMG-IV): sequencing the most valuable type-strain genomes for metagenomic binning, comparative biology and taxonomic classification.</title>
        <authorList>
            <person name="Goeker M."/>
        </authorList>
    </citation>
    <scope>NUCLEOTIDE SEQUENCE [LARGE SCALE GENOMIC DNA]</scope>
    <source>
        <strain evidence="2 3">DSM 25964</strain>
    </source>
</reference>
<dbReference type="OrthoDB" id="9782128at2"/>
<evidence type="ECO:0000313" key="3">
    <source>
        <dbReference type="Proteomes" id="UP000295066"/>
    </source>
</evidence>
<dbReference type="PROSITE" id="PS00175">
    <property type="entry name" value="PG_MUTASE"/>
    <property type="match status" value="1"/>
</dbReference>
<name>A0A4R8MM95_9BACT</name>
<dbReference type="Proteomes" id="UP000295066">
    <property type="component" value="Unassembled WGS sequence"/>
</dbReference>
<gene>
    <name evidence="2" type="ORF">C8D99_101316</name>
</gene>
<dbReference type="InterPro" id="IPR050275">
    <property type="entry name" value="PGM_Phosphatase"/>
</dbReference>
<dbReference type="SMART" id="SM00855">
    <property type="entry name" value="PGAM"/>
    <property type="match status" value="1"/>
</dbReference>
<dbReference type="Pfam" id="PF00300">
    <property type="entry name" value="His_Phos_1"/>
    <property type="match status" value="1"/>
</dbReference>